<dbReference type="InterPro" id="IPR013767">
    <property type="entry name" value="PAS_fold"/>
</dbReference>
<dbReference type="GO" id="GO:0000155">
    <property type="term" value="F:phosphorelay sensor kinase activity"/>
    <property type="evidence" value="ECO:0007669"/>
    <property type="project" value="InterPro"/>
</dbReference>
<proteinExistence type="predicted"/>
<keyword evidence="3" id="KW-0597">Phosphoprotein</keyword>
<evidence type="ECO:0000256" key="4">
    <source>
        <dbReference type="ARBA" id="ARBA00022679"/>
    </source>
</evidence>
<dbReference type="Pfam" id="PF00989">
    <property type="entry name" value="PAS"/>
    <property type="match status" value="1"/>
</dbReference>
<comment type="caution">
    <text evidence="10">The sequence shown here is derived from an EMBL/GenBank/DDBJ whole genome shotgun (WGS) entry which is preliminary data.</text>
</comment>
<dbReference type="GO" id="GO:0006355">
    <property type="term" value="P:regulation of DNA-templated transcription"/>
    <property type="evidence" value="ECO:0007669"/>
    <property type="project" value="InterPro"/>
</dbReference>
<dbReference type="GO" id="GO:0005524">
    <property type="term" value="F:ATP binding"/>
    <property type="evidence" value="ECO:0007669"/>
    <property type="project" value="UniProtKB-KW"/>
</dbReference>
<dbReference type="SUPFAM" id="SSF55874">
    <property type="entry name" value="ATPase domain of HSP90 chaperone/DNA topoisomerase II/histidine kinase"/>
    <property type="match status" value="1"/>
</dbReference>
<dbReference type="InterPro" id="IPR003594">
    <property type="entry name" value="HATPase_dom"/>
</dbReference>
<dbReference type="RefSeq" id="WP_008599443.1">
    <property type="nucleotide sequence ID" value="NZ_AMRV01000001.1"/>
</dbReference>
<sequence>MSQTASRSLEQPLVPAAEEVLNALPVPTVIVDGDGAPISCNPAAEMMLGRSQRSLASRGWDGLLPPDSPALSLIREAASAGTELGAYDLVMAFVDAAPISADILIAPVLEGSGPFIVTFQRRSVAGLLERKSDNRASARSATALAAMLAHEIKNPLSGIRGAAQLLRAPGDTEGRAELSDLIITEVERVRALIDRMERFTDPRPPTLEPVNIHSVLSHVRKLAEAEGIVIDQSYDPSLPPVPADQDALIQLFLNLVRNAHEAAGRNGQIEISTAYRHGLKIAVPSGRGRMAVPIEICVIDNGPGAPREIAAHMFDAFVSSKRGLGGLGLALAAKVASDHNGHVEYERDERAGRTILRVLLPMATV</sequence>
<evidence type="ECO:0000256" key="8">
    <source>
        <dbReference type="ARBA" id="ARBA00023012"/>
    </source>
</evidence>
<dbReference type="PATRIC" id="fig|1234595.3.peg.73"/>
<dbReference type="InterPro" id="IPR036097">
    <property type="entry name" value="HisK_dim/P_sf"/>
</dbReference>
<dbReference type="Gene3D" id="1.10.287.130">
    <property type="match status" value="1"/>
</dbReference>
<dbReference type="SMART" id="SM00388">
    <property type="entry name" value="HisKA"/>
    <property type="match status" value="1"/>
</dbReference>
<evidence type="ECO:0000256" key="7">
    <source>
        <dbReference type="ARBA" id="ARBA00022840"/>
    </source>
</evidence>
<dbReference type="InterPro" id="IPR000014">
    <property type="entry name" value="PAS"/>
</dbReference>
<dbReference type="EC" id="2.7.13.3" evidence="2"/>
<dbReference type="SUPFAM" id="SSF47384">
    <property type="entry name" value="Homodimeric domain of signal transducing histidine kinase"/>
    <property type="match status" value="1"/>
</dbReference>
<evidence type="ECO:0000256" key="3">
    <source>
        <dbReference type="ARBA" id="ARBA00022553"/>
    </source>
</evidence>
<dbReference type="InterPro" id="IPR036890">
    <property type="entry name" value="HATPase_C_sf"/>
</dbReference>
<keyword evidence="4" id="KW-0808">Transferase</keyword>
<keyword evidence="11" id="KW-1185">Reference proteome</keyword>
<feature type="domain" description="Histidine kinase" evidence="9">
    <location>
        <begin position="147"/>
        <end position="364"/>
    </location>
</feature>
<dbReference type="SMART" id="SM00091">
    <property type="entry name" value="PAS"/>
    <property type="match status" value="1"/>
</dbReference>
<protein>
    <recommendedName>
        <fullName evidence="2">histidine kinase</fullName>
        <ecNumber evidence="2">2.7.13.3</ecNumber>
    </recommendedName>
</protein>
<accession>M2U828</accession>
<dbReference type="PRINTS" id="PR00344">
    <property type="entry name" value="BCTRLSENSOR"/>
</dbReference>
<evidence type="ECO:0000256" key="1">
    <source>
        <dbReference type="ARBA" id="ARBA00000085"/>
    </source>
</evidence>
<evidence type="ECO:0000256" key="5">
    <source>
        <dbReference type="ARBA" id="ARBA00022741"/>
    </source>
</evidence>
<keyword evidence="6" id="KW-0418">Kinase</keyword>
<keyword evidence="5" id="KW-0547">Nucleotide-binding</keyword>
<dbReference type="OrthoDB" id="9789238at2"/>
<dbReference type="Pfam" id="PF00512">
    <property type="entry name" value="HisKA"/>
    <property type="match status" value="1"/>
</dbReference>
<evidence type="ECO:0000256" key="6">
    <source>
        <dbReference type="ARBA" id="ARBA00022777"/>
    </source>
</evidence>
<dbReference type="CDD" id="cd00082">
    <property type="entry name" value="HisKA"/>
    <property type="match status" value="1"/>
</dbReference>
<name>M2U828_9SPHN</name>
<dbReference type="Gene3D" id="3.30.450.20">
    <property type="entry name" value="PAS domain"/>
    <property type="match status" value="1"/>
</dbReference>
<evidence type="ECO:0000256" key="2">
    <source>
        <dbReference type="ARBA" id="ARBA00012438"/>
    </source>
</evidence>
<dbReference type="SMART" id="SM00387">
    <property type="entry name" value="HATPase_c"/>
    <property type="match status" value="1"/>
</dbReference>
<dbReference type="Gene3D" id="3.30.565.10">
    <property type="entry name" value="Histidine kinase-like ATPase, C-terminal domain"/>
    <property type="match status" value="1"/>
</dbReference>
<dbReference type="CDD" id="cd00130">
    <property type="entry name" value="PAS"/>
    <property type="match status" value="1"/>
</dbReference>
<reference evidence="10 11" key="1">
    <citation type="journal article" date="2013" name="Genome Announc.">
        <title>Draft Genome Sequence of Strain JLT2015T, Belonging to the Family Sphingomonadaceae of the Alphaproteobacteria.</title>
        <authorList>
            <person name="Tang K."/>
            <person name="Liu K."/>
            <person name="Li S."/>
            <person name="Jiao N."/>
        </authorList>
    </citation>
    <scope>NUCLEOTIDE SEQUENCE [LARGE SCALE GENOMIC DNA]</scope>
    <source>
        <strain evidence="10 11">JLT2015</strain>
    </source>
</reference>
<dbReference type="Pfam" id="PF02518">
    <property type="entry name" value="HATPase_c"/>
    <property type="match status" value="1"/>
</dbReference>
<dbReference type="EMBL" id="AMRV01000001">
    <property type="protein sequence ID" value="EMD84143.1"/>
    <property type="molecule type" value="Genomic_DNA"/>
</dbReference>
<keyword evidence="7" id="KW-0067">ATP-binding</keyword>
<dbReference type="SUPFAM" id="SSF55785">
    <property type="entry name" value="PYP-like sensor domain (PAS domain)"/>
    <property type="match status" value="1"/>
</dbReference>
<dbReference type="Proteomes" id="UP000011717">
    <property type="component" value="Unassembled WGS sequence"/>
</dbReference>
<keyword evidence="8" id="KW-0902">Two-component regulatory system</keyword>
<evidence type="ECO:0000313" key="11">
    <source>
        <dbReference type="Proteomes" id="UP000011717"/>
    </source>
</evidence>
<dbReference type="PANTHER" id="PTHR43065:SF10">
    <property type="entry name" value="PEROXIDE STRESS-ACTIVATED HISTIDINE KINASE MAK3"/>
    <property type="match status" value="1"/>
</dbReference>
<dbReference type="InterPro" id="IPR035965">
    <property type="entry name" value="PAS-like_dom_sf"/>
</dbReference>
<gene>
    <name evidence="10" type="ORF">C725_0073</name>
</gene>
<evidence type="ECO:0000259" key="9">
    <source>
        <dbReference type="PROSITE" id="PS50109"/>
    </source>
</evidence>
<evidence type="ECO:0000313" key="10">
    <source>
        <dbReference type="EMBL" id="EMD84143.1"/>
    </source>
</evidence>
<organism evidence="10 11">
    <name type="scientific">Pacificimonas flava</name>
    <dbReference type="NCBI Taxonomy" id="1234595"/>
    <lineage>
        <taxon>Bacteria</taxon>
        <taxon>Pseudomonadati</taxon>
        <taxon>Pseudomonadota</taxon>
        <taxon>Alphaproteobacteria</taxon>
        <taxon>Sphingomonadales</taxon>
        <taxon>Sphingosinicellaceae</taxon>
        <taxon>Pacificimonas</taxon>
    </lineage>
</organism>
<dbReference type="AlphaFoldDB" id="M2U828"/>
<dbReference type="InterPro" id="IPR005467">
    <property type="entry name" value="His_kinase_dom"/>
</dbReference>
<dbReference type="PROSITE" id="PS50109">
    <property type="entry name" value="HIS_KIN"/>
    <property type="match status" value="1"/>
</dbReference>
<dbReference type="InterPro" id="IPR004358">
    <property type="entry name" value="Sig_transdc_His_kin-like_C"/>
</dbReference>
<dbReference type="PANTHER" id="PTHR43065">
    <property type="entry name" value="SENSOR HISTIDINE KINASE"/>
    <property type="match status" value="1"/>
</dbReference>
<dbReference type="InterPro" id="IPR003661">
    <property type="entry name" value="HisK_dim/P_dom"/>
</dbReference>
<comment type="catalytic activity">
    <reaction evidence="1">
        <text>ATP + protein L-histidine = ADP + protein N-phospho-L-histidine.</text>
        <dbReference type="EC" id="2.7.13.3"/>
    </reaction>
</comment>